<proteinExistence type="predicted"/>
<dbReference type="AlphaFoldDB" id="A0A0X8JK90"/>
<reference evidence="3" key="1">
    <citation type="submission" date="2016-02" db="EMBL/GenBank/DDBJ databases">
        <authorList>
            <person name="Holder M.E."/>
            <person name="Ajami N.J."/>
            <person name="Petrosino J.F."/>
        </authorList>
    </citation>
    <scope>NUCLEOTIDE SEQUENCE [LARGE SCALE GENOMIC DNA]</scope>
    <source>
        <strain evidence="3">CCUG 45958</strain>
    </source>
</reference>
<dbReference type="EMBL" id="CP014229">
    <property type="protein sequence ID" value="AMD90212.1"/>
    <property type="molecule type" value="Genomic_DNA"/>
</dbReference>
<name>A0A0X8JK90_9BACT</name>
<feature type="region of interest" description="Disordered" evidence="1">
    <location>
        <begin position="483"/>
        <end position="505"/>
    </location>
</feature>
<dbReference type="RefSeq" id="WP_062252667.1">
    <property type="nucleotide sequence ID" value="NZ_CP014229.1"/>
</dbReference>
<evidence type="ECO:0000313" key="2">
    <source>
        <dbReference type="EMBL" id="AMD90212.1"/>
    </source>
</evidence>
<sequence>MKKTVLILAPLLLAVLLLVLAAQLWLRPRVENQIRQALAGLTSFDGSPVQSGVEVLDFSPLTRKLLLRGLELRMVQPQGPVTYQAAEISLRLPLRAMLACTPLRGAVLPEQGMTTVAEGLLLLNVSARTSLGKVVMQREEVDALYADSALLRDLAEGAKLPDSPGLTYRMGADNIRASFISVDIPTVNRPLYISIKEAGLRNWRGRHMEEAVLTDLRLRIDGQDGLVLDSLSQSGIVLPEEALLRRLSRLFGAPPDQRSMQALFQEMLAADEPLFRELRLNGLTMPLPEDRAELKTGSFEWLSNRPARYRINLSGLSLPAVLQGYGLALPGLDTIRLDADISVEEQGQDSILEKGMVKAANLGDLRYSLLISGNTEGMDQQQALFSQTYGDLKLRFEDHGLMGRLALMLPPDGRAAAVFTAAVNNFCVQTTSENRALAAALETFVNRPGSLEISSTPGRLYNLTEVLDALAAGNPGALFRAEAQPGAESLEQQAARINAGQSPQP</sequence>
<dbReference type="KEGG" id="dfi:AXF13_08795"/>
<evidence type="ECO:0000313" key="3">
    <source>
        <dbReference type="Proteomes" id="UP000069241"/>
    </source>
</evidence>
<dbReference type="Proteomes" id="UP000069241">
    <property type="component" value="Chromosome"/>
</dbReference>
<evidence type="ECO:0000256" key="1">
    <source>
        <dbReference type="SAM" id="MobiDB-lite"/>
    </source>
</evidence>
<keyword evidence="3" id="KW-1185">Reference proteome</keyword>
<organism evidence="2 3">
    <name type="scientific">Desulfovibrio fairfieldensis</name>
    <dbReference type="NCBI Taxonomy" id="44742"/>
    <lineage>
        <taxon>Bacteria</taxon>
        <taxon>Pseudomonadati</taxon>
        <taxon>Thermodesulfobacteriota</taxon>
        <taxon>Desulfovibrionia</taxon>
        <taxon>Desulfovibrionales</taxon>
        <taxon>Desulfovibrionaceae</taxon>
        <taxon>Desulfovibrio</taxon>
    </lineage>
</organism>
<accession>A0A0X8JK90</accession>
<protein>
    <submittedName>
        <fullName evidence="2">Uncharacterized protein</fullName>
    </submittedName>
</protein>
<gene>
    <name evidence="2" type="ORF">AXF13_08795</name>
</gene>
<dbReference type="STRING" id="44742.AXF13_08795"/>